<dbReference type="RefSeq" id="WP_088618451.1">
    <property type="nucleotide sequence ID" value="NZ_CP022129.1"/>
</dbReference>
<keyword evidence="5" id="KW-0234">DNA repair</keyword>
<dbReference type="Gene3D" id="1.10.340.30">
    <property type="entry name" value="Hypothetical protein, domain 2"/>
    <property type="match status" value="1"/>
</dbReference>
<dbReference type="InterPro" id="IPR011257">
    <property type="entry name" value="DNA_glycosylase"/>
</dbReference>
<dbReference type="GO" id="GO:0006284">
    <property type="term" value="P:base-excision repair"/>
    <property type="evidence" value="ECO:0007669"/>
    <property type="project" value="InterPro"/>
</dbReference>
<name>A0A1Z4BWA5_9GAMM</name>
<feature type="binding site" evidence="9">
    <location>
        <position position="17"/>
    </location>
    <ligand>
        <name>Zn(2+)</name>
        <dbReference type="ChEBI" id="CHEBI:29105"/>
    </ligand>
</feature>
<dbReference type="PANTHER" id="PTHR30037:SF4">
    <property type="entry name" value="DNA-3-METHYLADENINE GLYCOSYLASE I"/>
    <property type="match status" value="1"/>
</dbReference>
<keyword evidence="12" id="KW-1185">Reference proteome</keyword>
<dbReference type="Proteomes" id="UP000197019">
    <property type="component" value="Chromosome"/>
</dbReference>
<dbReference type="GO" id="GO:0008725">
    <property type="term" value="F:DNA-3-methyladenine glycosylase activity"/>
    <property type="evidence" value="ECO:0007669"/>
    <property type="project" value="UniProtKB-EC"/>
</dbReference>
<gene>
    <name evidence="11" type="ORF">AADEFJLK_01488</name>
    <name evidence="10" type="ORF">CEK71_05535</name>
</gene>
<dbReference type="SUPFAM" id="SSF48150">
    <property type="entry name" value="DNA-glycosylase"/>
    <property type="match status" value="1"/>
</dbReference>
<dbReference type="AlphaFoldDB" id="A0A1Z4BWA5"/>
<dbReference type="InterPro" id="IPR005019">
    <property type="entry name" value="Adenine_glyco"/>
</dbReference>
<protein>
    <recommendedName>
        <fullName evidence="8">DNA-3-methyladenine glycosylase I</fullName>
        <ecNumber evidence="8">3.2.2.20</ecNumber>
    </recommendedName>
</protein>
<organism evidence="10 12">
    <name type="scientific">Methylovulum psychrotolerans</name>
    <dbReference type="NCBI Taxonomy" id="1704499"/>
    <lineage>
        <taxon>Bacteria</taxon>
        <taxon>Pseudomonadati</taxon>
        <taxon>Pseudomonadota</taxon>
        <taxon>Gammaproteobacteria</taxon>
        <taxon>Methylococcales</taxon>
        <taxon>Methylococcaceae</taxon>
        <taxon>Methylovulum</taxon>
    </lineage>
</organism>
<comment type="catalytic activity">
    <reaction evidence="6">
        <text>Hydrolysis of alkylated DNA, releasing 3-methyladenine.</text>
        <dbReference type="EC" id="3.2.2.20"/>
    </reaction>
</comment>
<reference evidence="11 13" key="2">
    <citation type="submission" date="2017-11" db="EMBL/GenBank/DDBJ databases">
        <title>Draft Genome Sequence of Methylobacter psychrotolerans Sph1T, an Obligate Methanotroph from Low-Temperature Environments.</title>
        <authorList>
            <person name="Oshkin I.Y."/>
            <person name="Miroshnikov K."/>
            <person name="Belova S.E."/>
            <person name="Korzhenkov A."/>
            <person name="Toshchakov S.V."/>
            <person name="Dedysh S.N."/>
        </authorList>
    </citation>
    <scope>NUCLEOTIDE SEQUENCE [LARGE SCALE GENOMIC DNA]</scope>
    <source>
        <strain evidence="11 13">Sph1</strain>
    </source>
</reference>
<dbReference type="EC" id="3.2.2.20" evidence="8"/>
<reference evidence="10 12" key="1">
    <citation type="submission" date="2017-06" db="EMBL/GenBank/DDBJ databases">
        <title>Genome Sequencing of the methanotroph Methylovulum psychrotolerants str. HV10-M2 isolated from a high-altitude environment.</title>
        <authorList>
            <person name="Mateos-Rivera A."/>
        </authorList>
    </citation>
    <scope>NUCLEOTIDE SEQUENCE [LARGE SCALE GENOMIC DNA]</scope>
    <source>
        <strain evidence="10 12">HV10_M2</strain>
    </source>
</reference>
<dbReference type="Proteomes" id="UP000237423">
    <property type="component" value="Unassembled WGS sequence"/>
</dbReference>
<dbReference type="EMBL" id="PGFZ01000002">
    <property type="protein sequence ID" value="POZ52878.1"/>
    <property type="molecule type" value="Genomic_DNA"/>
</dbReference>
<evidence type="ECO:0000256" key="5">
    <source>
        <dbReference type="ARBA" id="ARBA00023204"/>
    </source>
</evidence>
<evidence type="ECO:0000256" key="3">
    <source>
        <dbReference type="ARBA" id="ARBA00022801"/>
    </source>
</evidence>
<dbReference type="NCBIfam" id="TIGR00624">
    <property type="entry name" value="tag"/>
    <property type="match status" value="1"/>
</dbReference>
<evidence type="ECO:0000256" key="6">
    <source>
        <dbReference type="ARBA" id="ARBA00052558"/>
    </source>
</evidence>
<dbReference type="KEGG" id="mpsy:CEK71_05535"/>
<dbReference type="InterPro" id="IPR004597">
    <property type="entry name" value="Tag"/>
</dbReference>
<evidence type="ECO:0000256" key="2">
    <source>
        <dbReference type="ARBA" id="ARBA00022763"/>
    </source>
</evidence>
<evidence type="ECO:0000313" key="13">
    <source>
        <dbReference type="Proteomes" id="UP000237423"/>
    </source>
</evidence>
<feature type="binding site" evidence="9">
    <location>
        <position position="179"/>
    </location>
    <ligand>
        <name>Zn(2+)</name>
        <dbReference type="ChEBI" id="CHEBI:29105"/>
    </ligand>
</feature>
<dbReference type="PANTHER" id="PTHR30037">
    <property type="entry name" value="DNA-3-METHYLADENINE GLYCOSYLASE 1"/>
    <property type="match status" value="1"/>
</dbReference>
<dbReference type="InterPro" id="IPR052891">
    <property type="entry name" value="DNA-3mA_glycosylase"/>
</dbReference>
<evidence type="ECO:0000313" key="11">
    <source>
        <dbReference type="EMBL" id="POZ52878.1"/>
    </source>
</evidence>
<comment type="function">
    <text evidence="7">Hydrolysis of the deoxyribose N-glycosidic bond to excise 3-methyladenine from the damaged DNA polymer formed by alkylation lesions.</text>
</comment>
<feature type="binding site" evidence="9">
    <location>
        <position position="175"/>
    </location>
    <ligand>
        <name>Zn(2+)</name>
        <dbReference type="ChEBI" id="CHEBI:29105"/>
    </ligand>
</feature>
<dbReference type="GO" id="GO:0046872">
    <property type="term" value="F:metal ion binding"/>
    <property type="evidence" value="ECO:0007669"/>
    <property type="project" value="UniProtKB-KW"/>
</dbReference>
<evidence type="ECO:0000313" key="12">
    <source>
        <dbReference type="Proteomes" id="UP000197019"/>
    </source>
</evidence>
<proteinExistence type="predicted"/>
<keyword evidence="4 9" id="KW-0862">Zinc</keyword>
<keyword evidence="1 9" id="KW-0479">Metal-binding</keyword>
<dbReference type="OrthoDB" id="9807664at2"/>
<feature type="binding site" evidence="9">
    <location>
        <position position="4"/>
    </location>
    <ligand>
        <name>Zn(2+)</name>
        <dbReference type="ChEBI" id="CHEBI:29105"/>
    </ligand>
</feature>
<dbReference type="Pfam" id="PF03352">
    <property type="entry name" value="Adenine_glyco"/>
    <property type="match status" value="1"/>
</dbReference>
<evidence type="ECO:0000256" key="7">
    <source>
        <dbReference type="ARBA" id="ARBA00057608"/>
    </source>
</evidence>
<evidence type="ECO:0000256" key="1">
    <source>
        <dbReference type="ARBA" id="ARBA00022723"/>
    </source>
</evidence>
<evidence type="ECO:0000256" key="9">
    <source>
        <dbReference type="PIRSR" id="PIRSR604597-1"/>
    </source>
</evidence>
<dbReference type="EMBL" id="CP022129">
    <property type="protein sequence ID" value="ASF45574.1"/>
    <property type="molecule type" value="Genomic_DNA"/>
</dbReference>
<evidence type="ECO:0000256" key="8">
    <source>
        <dbReference type="ARBA" id="ARBA00066766"/>
    </source>
</evidence>
<sequence length="185" mass="20738">MDKCPWALASPLEEHYHDTEWGVPVHDDRLLFEFLILEGAQAGLSWATILKKRDGYRQAFNHFDAARIACYDAAKIQELLANPGIVRNRLKVQATIGNAQAFLAIQAEFGSFAAYIWQFVGHQPVQNTWATLRDVPASTAQSDAMSKDLKKRGFKFVGSTICYAYMQATGMVNDHLIGCFRHGQT</sequence>
<evidence type="ECO:0000313" key="10">
    <source>
        <dbReference type="EMBL" id="ASF45574.1"/>
    </source>
</evidence>
<evidence type="ECO:0000256" key="4">
    <source>
        <dbReference type="ARBA" id="ARBA00022833"/>
    </source>
</evidence>
<dbReference type="FunFam" id="1.10.340.30:FF:000009">
    <property type="entry name" value="DNA-3-methyladenine glycosylase I"/>
    <property type="match status" value="1"/>
</dbReference>
<accession>A0A1Z4BWA5</accession>
<keyword evidence="3" id="KW-0378">Hydrolase</keyword>
<keyword evidence="2" id="KW-0227">DNA damage</keyword>